<evidence type="ECO:0000259" key="4">
    <source>
        <dbReference type="Pfam" id="PF13100"/>
    </source>
</evidence>
<dbReference type="EMBL" id="LSFM01000022">
    <property type="protein sequence ID" value="OBY64633.1"/>
    <property type="molecule type" value="Genomic_DNA"/>
</dbReference>
<feature type="region of interest" description="Disordered" evidence="2">
    <location>
        <begin position="475"/>
        <end position="519"/>
    </location>
</feature>
<dbReference type="Gene3D" id="2.60.450.10">
    <property type="entry name" value="Lipopolysaccharide (LPS) transport protein A like domain"/>
    <property type="match status" value="3"/>
</dbReference>
<evidence type="ECO:0000256" key="1">
    <source>
        <dbReference type="ARBA" id="ARBA00022729"/>
    </source>
</evidence>
<feature type="domain" description="Organic solvent tolerance-like N-terminal" evidence="4">
    <location>
        <begin position="5"/>
        <end position="154"/>
    </location>
</feature>
<dbReference type="GO" id="GO:0015920">
    <property type="term" value="P:lipopolysaccharide transport"/>
    <property type="evidence" value="ECO:0007669"/>
    <property type="project" value="TreeGrafter"/>
</dbReference>
<dbReference type="InterPro" id="IPR052037">
    <property type="entry name" value="LPS_export_LptA"/>
</dbReference>
<keyword evidence="1" id="KW-0732">Signal</keyword>
<dbReference type="PANTHER" id="PTHR36504:SF1">
    <property type="entry name" value="LIPOPOLYSACCHARIDE EXPORT SYSTEM PROTEIN LPTA"/>
    <property type="match status" value="1"/>
</dbReference>
<comment type="caution">
    <text evidence="5">The sequence shown here is derived from an EMBL/GenBank/DDBJ whole genome shotgun (WGS) entry which is preliminary data.</text>
</comment>
<feature type="compositionally biased region" description="Basic and acidic residues" evidence="2">
    <location>
        <begin position="475"/>
        <end position="486"/>
    </location>
</feature>
<name>A0A1B8TY80_9FLAO</name>
<proteinExistence type="predicted"/>
<dbReference type="Pfam" id="PF03968">
    <property type="entry name" value="LptD_N"/>
    <property type="match status" value="1"/>
</dbReference>
<evidence type="ECO:0000256" key="2">
    <source>
        <dbReference type="SAM" id="MobiDB-lite"/>
    </source>
</evidence>
<dbReference type="PANTHER" id="PTHR36504">
    <property type="entry name" value="LIPOPOLYSACCHARIDE EXPORT SYSTEM PROTEIN LPTA"/>
    <property type="match status" value="1"/>
</dbReference>
<dbReference type="GO" id="GO:0009279">
    <property type="term" value="C:cell outer membrane"/>
    <property type="evidence" value="ECO:0007669"/>
    <property type="project" value="TreeGrafter"/>
</dbReference>
<dbReference type="InterPro" id="IPR005653">
    <property type="entry name" value="OstA-like_N"/>
</dbReference>
<organism evidence="5 6">
    <name type="scientific">Polaribacter vadi</name>
    <dbReference type="NCBI Taxonomy" id="1774273"/>
    <lineage>
        <taxon>Bacteria</taxon>
        <taxon>Pseudomonadati</taxon>
        <taxon>Bacteroidota</taxon>
        <taxon>Flavobacteriia</taxon>
        <taxon>Flavobacteriales</taxon>
        <taxon>Flavobacteriaceae</taxon>
    </lineage>
</organism>
<dbReference type="Proteomes" id="UP000092584">
    <property type="component" value="Unassembled WGS sequence"/>
</dbReference>
<accession>A0A1B8TY80</accession>
<reference evidence="6" key="1">
    <citation type="submission" date="2016-02" db="EMBL/GenBank/DDBJ databases">
        <authorList>
            <person name="Shin S.-K."/>
            <person name="Yi H."/>
            <person name="Kim E."/>
        </authorList>
    </citation>
    <scope>NUCLEOTIDE SEQUENCE [LARGE SCALE GENOMIC DNA]</scope>
    <source>
        <strain evidence="6">LPB0003</strain>
    </source>
</reference>
<evidence type="ECO:0000313" key="6">
    <source>
        <dbReference type="Proteomes" id="UP000092584"/>
    </source>
</evidence>
<keyword evidence="6" id="KW-1185">Reference proteome</keyword>
<feature type="domain" description="Organic solvent tolerance-like N-terminal" evidence="3">
    <location>
        <begin position="268"/>
        <end position="347"/>
    </location>
</feature>
<dbReference type="Pfam" id="PF13100">
    <property type="entry name" value="OstA_2"/>
    <property type="match status" value="1"/>
</dbReference>
<evidence type="ECO:0000313" key="5">
    <source>
        <dbReference type="EMBL" id="OBY64633.1"/>
    </source>
</evidence>
<evidence type="ECO:0000259" key="3">
    <source>
        <dbReference type="Pfam" id="PF03968"/>
    </source>
</evidence>
<dbReference type="STRING" id="1774273.LPB03_04215"/>
<dbReference type="GO" id="GO:0030288">
    <property type="term" value="C:outer membrane-bounded periplasmic space"/>
    <property type="evidence" value="ECO:0007669"/>
    <property type="project" value="TreeGrafter"/>
</dbReference>
<sequence length="519" mass="59983">MEYKAEIQEADEEKYPGATVLIGNVQMNHEGIDLTCQQALYYRKQNFFKAIGNVLIKQGDTITQTSDYADYDANAKQALSWGNVVLKDPTMTLTTDTLQFDRINQKLYYQSYATIKDETNTLKSKYGNYYLEDKKFIATTRVTVVNPEHNLESEHLNYYTETGHTYLYGPSTITNTQNENRIYCEKGFYDTKTDISHFLDNAKIYSKERTIEGDSLYYDKKRGFASATNNIQIIDTVQNFISRGNYAELFELKDSLYIIKKAVAISIIDKDSMFIHGDTLLVTGKPKKRIVRTYHNVKIFKSDLQGKCDSIHTNQTTGYTKMYRNPVIWSDQNQITGDSIYLQSNTETENLDSLKVFNNAFIISKDSLSKDDFNQIKGRNMYGKFLENKLKTLFVEGNAESVYFNRNEETDVLETITKEISSNIEFVFDNGEIESIKYLKASEGKTYPPSMFPDEDRKLKNFIWREDEQPKKMEDIFIVDKNDGKKPPLKKKSSKNSSAVIQDKKLKEKKKVSKLQDNE</sequence>
<dbReference type="AlphaFoldDB" id="A0A1B8TY80"/>
<dbReference type="OrthoDB" id="9805931at2"/>
<dbReference type="GO" id="GO:0017089">
    <property type="term" value="F:glycolipid transfer activity"/>
    <property type="evidence" value="ECO:0007669"/>
    <property type="project" value="TreeGrafter"/>
</dbReference>
<gene>
    <name evidence="5" type="ORF">LPB3_08280</name>
</gene>
<dbReference type="KEGG" id="pob:LPB03_04215"/>
<protein>
    <recommendedName>
        <fullName evidence="3 4">Organic solvent tolerance-like N-terminal domain-containing protein</fullName>
    </recommendedName>
</protein>